<dbReference type="EMBL" id="CP012752">
    <property type="protein sequence ID" value="ALG07425.1"/>
    <property type="molecule type" value="Genomic_DNA"/>
</dbReference>
<accession>A0A0N9HYN9</accession>
<sequence length="97" mass="10171">MLCGMTEKPAAGKPDEPDPAKQWLAETFPDPEPWPEPRAHDPAHDQPSVQQLKHTRLGDGLRGAATLAAGLYVYDALTDDSGDAGATDLGGDFSAGS</sequence>
<gene>
    <name evidence="2" type="ORF">AOZ06_11280</name>
</gene>
<feature type="compositionally biased region" description="Basic and acidic residues" evidence="1">
    <location>
        <begin position="35"/>
        <end position="44"/>
    </location>
</feature>
<evidence type="ECO:0000256" key="1">
    <source>
        <dbReference type="SAM" id="MobiDB-lite"/>
    </source>
</evidence>
<name>A0A0N9HYN9_9PSEU</name>
<keyword evidence="3" id="KW-1185">Reference proteome</keyword>
<proteinExistence type="predicted"/>
<reference evidence="2 3" key="1">
    <citation type="submission" date="2015-07" db="EMBL/GenBank/DDBJ databases">
        <title>Genome sequencing of Kibdelosporangium phytohabitans.</title>
        <authorList>
            <person name="Qin S."/>
            <person name="Xing K."/>
        </authorList>
    </citation>
    <scope>NUCLEOTIDE SEQUENCE [LARGE SCALE GENOMIC DNA]</scope>
    <source>
        <strain evidence="2 3">KLBMP1111</strain>
    </source>
</reference>
<dbReference type="Proteomes" id="UP000063699">
    <property type="component" value="Chromosome"/>
</dbReference>
<protein>
    <submittedName>
        <fullName evidence="2">Uncharacterized protein</fullName>
    </submittedName>
</protein>
<dbReference type="STRING" id="860235.AOZ06_11280"/>
<dbReference type="KEGG" id="kphy:AOZ06_11280"/>
<organism evidence="2 3">
    <name type="scientific">Kibdelosporangium phytohabitans</name>
    <dbReference type="NCBI Taxonomy" id="860235"/>
    <lineage>
        <taxon>Bacteria</taxon>
        <taxon>Bacillati</taxon>
        <taxon>Actinomycetota</taxon>
        <taxon>Actinomycetes</taxon>
        <taxon>Pseudonocardiales</taxon>
        <taxon>Pseudonocardiaceae</taxon>
        <taxon>Kibdelosporangium</taxon>
    </lineage>
</organism>
<evidence type="ECO:0000313" key="3">
    <source>
        <dbReference type="Proteomes" id="UP000063699"/>
    </source>
</evidence>
<dbReference type="AlphaFoldDB" id="A0A0N9HYN9"/>
<evidence type="ECO:0000313" key="2">
    <source>
        <dbReference type="EMBL" id="ALG07425.1"/>
    </source>
</evidence>
<feature type="region of interest" description="Disordered" evidence="1">
    <location>
        <begin position="1"/>
        <end position="53"/>
    </location>
</feature>